<protein>
    <submittedName>
        <fullName evidence="8">MFS transporter</fullName>
    </submittedName>
</protein>
<accession>A0A5P2AP15</accession>
<reference evidence="8 9" key="1">
    <citation type="submission" date="2018-05" db="EMBL/GenBank/DDBJ databases">
        <title>Streptomyces venezuelae.</title>
        <authorList>
            <person name="Kim W."/>
            <person name="Lee N."/>
            <person name="Cho B.-K."/>
        </authorList>
    </citation>
    <scope>NUCLEOTIDE SEQUENCE [LARGE SCALE GENOMIC DNA]</scope>
    <source>
        <strain evidence="8 9">ATCC 15068</strain>
    </source>
</reference>
<feature type="compositionally biased region" description="Polar residues" evidence="5">
    <location>
        <begin position="454"/>
        <end position="466"/>
    </location>
</feature>
<dbReference type="SUPFAM" id="SSF103473">
    <property type="entry name" value="MFS general substrate transporter"/>
    <property type="match status" value="1"/>
</dbReference>
<feature type="transmembrane region" description="Helical" evidence="6">
    <location>
        <begin position="202"/>
        <end position="219"/>
    </location>
</feature>
<dbReference type="GO" id="GO:0005886">
    <property type="term" value="C:plasma membrane"/>
    <property type="evidence" value="ECO:0007669"/>
    <property type="project" value="UniProtKB-SubCell"/>
</dbReference>
<feature type="transmembrane region" description="Helical" evidence="6">
    <location>
        <begin position="413"/>
        <end position="434"/>
    </location>
</feature>
<feature type="transmembrane region" description="Helical" evidence="6">
    <location>
        <begin position="139"/>
        <end position="165"/>
    </location>
</feature>
<feature type="transmembrane region" description="Helical" evidence="6">
    <location>
        <begin position="172"/>
        <end position="190"/>
    </location>
</feature>
<dbReference type="PANTHER" id="PTHR42910">
    <property type="entry name" value="TRANSPORTER SCO4007-RELATED"/>
    <property type="match status" value="1"/>
</dbReference>
<keyword evidence="3 6" id="KW-1133">Transmembrane helix</keyword>
<dbReference type="PANTHER" id="PTHR42910:SF1">
    <property type="entry name" value="MAJOR FACILITATOR SUPERFAMILY (MFS) PROFILE DOMAIN-CONTAINING PROTEIN"/>
    <property type="match status" value="1"/>
</dbReference>
<feature type="region of interest" description="Disordered" evidence="5">
    <location>
        <begin position="16"/>
        <end position="38"/>
    </location>
</feature>
<dbReference type="GO" id="GO:0022857">
    <property type="term" value="F:transmembrane transporter activity"/>
    <property type="evidence" value="ECO:0007669"/>
    <property type="project" value="InterPro"/>
</dbReference>
<evidence type="ECO:0000256" key="3">
    <source>
        <dbReference type="ARBA" id="ARBA00022989"/>
    </source>
</evidence>
<sequence>MIASCFDGVAARSLKASPPPYGRESVEPSPAAVPPAPVPPAGPPAPNVNVLLFAVAGAVTVANIYFPQPLLAAVARGLEASERTAGLIASAAQIGYALGILLLVPLADTARLRRLTSVLLALTTASLLVAAAAPDVVTLTLATLALSTTTVLPQILTPVAAVLAGPGRRGRVVGLVGLGLTLGSTLSRTVSGAVTDASGSWRAAYVVAAAATAALLWVLPRRLPRRMGEPSDTRPAGRRRSSYLRLLAGLPGLLAAHRELRISALLGACVFAAFSVFWSVLAFHLAAPPLGYGPGAAGLFGLLTLPAALLSAVAGPAADRYGARAVNTWGLAAAGLGLGVAGSAPYSPVALVAGANLLVIGVSSCQVASQARIFAIGQAVAARVNTVFMLATFGGGALGSLAGSWLYTAYGWSAALLAAGACVAVAGLVVTVVARPAVPTCGPDTTREAGGIRPSTSQERTPQGET</sequence>
<keyword evidence="2 6" id="KW-0812">Transmembrane</keyword>
<dbReference type="InterPro" id="IPR036259">
    <property type="entry name" value="MFS_trans_sf"/>
</dbReference>
<feature type="transmembrane region" description="Helical" evidence="6">
    <location>
        <begin position="326"/>
        <end position="344"/>
    </location>
</feature>
<evidence type="ECO:0000256" key="2">
    <source>
        <dbReference type="ARBA" id="ARBA00022692"/>
    </source>
</evidence>
<dbReference type="Gene3D" id="1.20.1250.20">
    <property type="entry name" value="MFS general substrate transporter like domains"/>
    <property type="match status" value="1"/>
</dbReference>
<feature type="transmembrane region" description="Helical" evidence="6">
    <location>
        <begin position="114"/>
        <end position="133"/>
    </location>
</feature>
<evidence type="ECO:0000313" key="8">
    <source>
        <dbReference type="EMBL" id="QES18079.1"/>
    </source>
</evidence>
<dbReference type="AlphaFoldDB" id="A0A5P2AP15"/>
<keyword evidence="4 6" id="KW-0472">Membrane</keyword>
<evidence type="ECO:0000256" key="5">
    <source>
        <dbReference type="SAM" id="MobiDB-lite"/>
    </source>
</evidence>
<feature type="transmembrane region" description="Helical" evidence="6">
    <location>
        <begin position="48"/>
        <end position="66"/>
    </location>
</feature>
<feature type="transmembrane region" description="Helical" evidence="6">
    <location>
        <begin position="387"/>
        <end position="407"/>
    </location>
</feature>
<organism evidence="8 9">
    <name type="scientific">Streptomyces venezuelae</name>
    <dbReference type="NCBI Taxonomy" id="54571"/>
    <lineage>
        <taxon>Bacteria</taxon>
        <taxon>Bacillati</taxon>
        <taxon>Actinomycetota</taxon>
        <taxon>Actinomycetes</taxon>
        <taxon>Kitasatosporales</taxon>
        <taxon>Streptomycetaceae</taxon>
        <taxon>Streptomyces</taxon>
    </lineage>
</organism>
<evidence type="ECO:0000256" key="1">
    <source>
        <dbReference type="ARBA" id="ARBA00004651"/>
    </source>
</evidence>
<feature type="domain" description="Major facilitator superfamily (MFS) profile" evidence="7">
    <location>
        <begin position="49"/>
        <end position="438"/>
    </location>
</feature>
<comment type="subcellular location">
    <subcellularLocation>
        <location evidence="1">Cell membrane</location>
        <topology evidence="1">Multi-pass membrane protein</topology>
    </subcellularLocation>
</comment>
<feature type="transmembrane region" description="Helical" evidence="6">
    <location>
        <begin position="86"/>
        <end position="107"/>
    </location>
</feature>
<dbReference type="Proteomes" id="UP000324106">
    <property type="component" value="Chromosome"/>
</dbReference>
<evidence type="ECO:0000256" key="4">
    <source>
        <dbReference type="ARBA" id="ARBA00023136"/>
    </source>
</evidence>
<dbReference type="Pfam" id="PF07690">
    <property type="entry name" value="MFS_1"/>
    <property type="match status" value="1"/>
</dbReference>
<name>A0A5P2AP15_STRVZ</name>
<feature type="transmembrane region" description="Helical" evidence="6">
    <location>
        <begin position="292"/>
        <end position="314"/>
    </location>
</feature>
<gene>
    <name evidence="8" type="ORF">DEJ46_02310</name>
</gene>
<feature type="region of interest" description="Disordered" evidence="5">
    <location>
        <begin position="443"/>
        <end position="466"/>
    </location>
</feature>
<dbReference type="PROSITE" id="PS50850">
    <property type="entry name" value="MFS"/>
    <property type="match status" value="1"/>
</dbReference>
<dbReference type="OrthoDB" id="9815356at2"/>
<dbReference type="InterPro" id="IPR020846">
    <property type="entry name" value="MFS_dom"/>
</dbReference>
<evidence type="ECO:0000313" key="9">
    <source>
        <dbReference type="Proteomes" id="UP000324106"/>
    </source>
</evidence>
<evidence type="ECO:0000256" key="6">
    <source>
        <dbReference type="SAM" id="Phobius"/>
    </source>
</evidence>
<dbReference type="InterPro" id="IPR011701">
    <property type="entry name" value="MFS"/>
</dbReference>
<dbReference type="EMBL" id="CP029194">
    <property type="protein sequence ID" value="QES18079.1"/>
    <property type="molecule type" value="Genomic_DNA"/>
</dbReference>
<proteinExistence type="predicted"/>
<feature type="transmembrane region" description="Helical" evidence="6">
    <location>
        <begin position="350"/>
        <end position="375"/>
    </location>
</feature>
<evidence type="ECO:0000259" key="7">
    <source>
        <dbReference type="PROSITE" id="PS50850"/>
    </source>
</evidence>
<feature type="transmembrane region" description="Helical" evidence="6">
    <location>
        <begin position="264"/>
        <end position="286"/>
    </location>
</feature>